<dbReference type="InterPro" id="IPR009908">
    <property type="entry name" value="Methylamine_util_MauE"/>
</dbReference>
<feature type="transmembrane region" description="Helical" evidence="5">
    <location>
        <begin position="103"/>
        <end position="125"/>
    </location>
</feature>
<dbReference type="Proteomes" id="UP000281738">
    <property type="component" value="Unassembled WGS sequence"/>
</dbReference>
<dbReference type="GO" id="GO:0016020">
    <property type="term" value="C:membrane"/>
    <property type="evidence" value="ECO:0007669"/>
    <property type="project" value="UniProtKB-SubCell"/>
</dbReference>
<organism evidence="7 8">
    <name type="scientific">Nocardioides aurantiacus</name>
    <dbReference type="NCBI Taxonomy" id="86796"/>
    <lineage>
        <taxon>Bacteria</taxon>
        <taxon>Bacillati</taxon>
        <taxon>Actinomycetota</taxon>
        <taxon>Actinomycetes</taxon>
        <taxon>Propionibacteriales</taxon>
        <taxon>Nocardioidaceae</taxon>
        <taxon>Nocardioides</taxon>
    </lineage>
</organism>
<accession>A0A3N2CY37</accession>
<keyword evidence="3 5" id="KW-1133">Transmembrane helix</keyword>
<name>A0A3N2CY37_9ACTN</name>
<keyword evidence="2 5" id="KW-0812">Transmembrane</keyword>
<dbReference type="Pfam" id="PF07291">
    <property type="entry name" value="MauE"/>
    <property type="match status" value="1"/>
</dbReference>
<feature type="transmembrane region" description="Helical" evidence="5">
    <location>
        <begin position="70"/>
        <end position="91"/>
    </location>
</feature>
<keyword evidence="8" id="KW-1185">Reference proteome</keyword>
<evidence type="ECO:0000256" key="1">
    <source>
        <dbReference type="ARBA" id="ARBA00004141"/>
    </source>
</evidence>
<keyword evidence="4 5" id="KW-0472">Membrane</keyword>
<protein>
    <submittedName>
        <fullName evidence="7">Putative membrane protein</fullName>
    </submittedName>
</protein>
<evidence type="ECO:0000313" key="8">
    <source>
        <dbReference type="Proteomes" id="UP000281738"/>
    </source>
</evidence>
<dbReference type="RefSeq" id="WP_246003560.1">
    <property type="nucleotide sequence ID" value="NZ_RKHO01000001.1"/>
</dbReference>
<gene>
    <name evidence="7" type="ORF">EDD33_3345</name>
</gene>
<comment type="caution">
    <text evidence="7">The sequence shown here is derived from an EMBL/GenBank/DDBJ whole genome shotgun (WGS) entry which is preliminary data.</text>
</comment>
<evidence type="ECO:0000313" key="7">
    <source>
        <dbReference type="EMBL" id="ROR92455.1"/>
    </source>
</evidence>
<evidence type="ECO:0000256" key="4">
    <source>
        <dbReference type="ARBA" id="ARBA00023136"/>
    </source>
</evidence>
<sequence>MIQPGAPRLGWAWVVVVLFTASGVLHLVRPSAFEAQVPDFLPLQTAVVVVSGVLELACAALLLLPRTRRLGGLAAALLLVAVFPGNLWQSWEAWQDHQAGEASTAYLVGTLVRLPLQLPLVWWTWRLWRGRRG</sequence>
<comment type="subcellular location">
    <subcellularLocation>
        <location evidence="1">Membrane</location>
        <topology evidence="1">Multi-pass membrane protein</topology>
    </subcellularLocation>
</comment>
<feature type="domain" description="Methylamine utilisation protein MauE" evidence="6">
    <location>
        <begin position="12"/>
        <end position="81"/>
    </location>
</feature>
<dbReference type="AlphaFoldDB" id="A0A3N2CY37"/>
<evidence type="ECO:0000256" key="5">
    <source>
        <dbReference type="SAM" id="Phobius"/>
    </source>
</evidence>
<dbReference type="EMBL" id="RKHO01000001">
    <property type="protein sequence ID" value="ROR92455.1"/>
    <property type="molecule type" value="Genomic_DNA"/>
</dbReference>
<feature type="transmembrane region" description="Helical" evidence="5">
    <location>
        <begin position="9"/>
        <end position="28"/>
    </location>
</feature>
<evidence type="ECO:0000259" key="6">
    <source>
        <dbReference type="Pfam" id="PF07291"/>
    </source>
</evidence>
<evidence type="ECO:0000256" key="3">
    <source>
        <dbReference type="ARBA" id="ARBA00022989"/>
    </source>
</evidence>
<proteinExistence type="predicted"/>
<evidence type="ECO:0000256" key="2">
    <source>
        <dbReference type="ARBA" id="ARBA00022692"/>
    </source>
</evidence>
<reference evidence="7 8" key="1">
    <citation type="submission" date="2018-11" db="EMBL/GenBank/DDBJ databases">
        <title>Sequencing the genomes of 1000 actinobacteria strains.</title>
        <authorList>
            <person name="Klenk H.-P."/>
        </authorList>
    </citation>
    <scope>NUCLEOTIDE SEQUENCE [LARGE SCALE GENOMIC DNA]</scope>
    <source>
        <strain evidence="7 8">DSM 12652</strain>
    </source>
</reference>
<dbReference type="GO" id="GO:0030416">
    <property type="term" value="P:methylamine metabolic process"/>
    <property type="evidence" value="ECO:0007669"/>
    <property type="project" value="InterPro"/>
</dbReference>
<dbReference type="PANTHER" id="PTHR36974">
    <property type="entry name" value="MEMBRANE PROTEIN-RELATED"/>
    <property type="match status" value="1"/>
</dbReference>
<feature type="transmembrane region" description="Helical" evidence="5">
    <location>
        <begin position="40"/>
        <end position="63"/>
    </location>
</feature>
<dbReference type="PANTHER" id="PTHR36974:SF1">
    <property type="entry name" value="DOXX FAMILY MEMBRANE PROTEIN"/>
    <property type="match status" value="1"/>
</dbReference>